<name>A0A158JQN9_9BURK</name>
<dbReference type="EMBL" id="FCOK02000110">
    <property type="protein sequence ID" value="SAL71127.1"/>
    <property type="molecule type" value="Genomic_DNA"/>
</dbReference>
<evidence type="ECO:0000313" key="2">
    <source>
        <dbReference type="EMBL" id="SAL71127.1"/>
    </source>
</evidence>
<keyword evidence="1" id="KW-0732">Signal</keyword>
<evidence type="ECO:0008006" key="4">
    <source>
        <dbReference type="Google" id="ProtNLM"/>
    </source>
</evidence>
<gene>
    <name evidence="2" type="ORF">AWB69_08556</name>
</gene>
<evidence type="ECO:0000256" key="1">
    <source>
        <dbReference type="SAM" id="SignalP"/>
    </source>
</evidence>
<proteinExistence type="predicted"/>
<organism evidence="2 3">
    <name type="scientific">Caballeronia udeis</name>
    <dbReference type="NCBI Taxonomy" id="1232866"/>
    <lineage>
        <taxon>Bacteria</taxon>
        <taxon>Pseudomonadati</taxon>
        <taxon>Pseudomonadota</taxon>
        <taxon>Betaproteobacteria</taxon>
        <taxon>Burkholderiales</taxon>
        <taxon>Burkholderiaceae</taxon>
        <taxon>Caballeronia</taxon>
    </lineage>
</organism>
<accession>A0A158JQN9</accession>
<protein>
    <recommendedName>
        <fullName evidence="4">Neuromedin U</fullName>
    </recommendedName>
</protein>
<sequence length="277" mass="29508">MSCQINIRKIMSSCTRKLVRKCLPGLIMAVSADVAFAQSAADEANKSNNPLNLAASLNIQNYYTPSVFGTNSQTNDLLLRPTIPIGPNGLIGVPQIFRVTVPVSTRPDPTGGYNTGLGDINLFDIFLLSQEGVQIGVGPLITLPTATDPSLGTGKWQAGLAAVAVSATKARLLGALVQWQHSFAGQDSRPTVQSLTAQPFGIFNLPGGWYVRSTGIWTFDLQHGTYYIPVGLGGGKAWKSGSTIYNAYIEPQYSVAHSGRGVPQFTIFAGLNMTFGK</sequence>
<reference evidence="2 3" key="1">
    <citation type="submission" date="2016-01" db="EMBL/GenBank/DDBJ databases">
        <authorList>
            <person name="Oliw E.H."/>
        </authorList>
    </citation>
    <scope>NUCLEOTIDE SEQUENCE [LARGE SCALE GENOMIC DNA]</scope>
    <source>
        <strain evidence="2">LMG 27134</strain>
    </source>
</reference>
<feature type="signal peptide" evidence="1">
    <location>
        <begin position="1"/>
        <end position="37"/>
    </location>
</feature>
<evidence type="ECO:0000313" key="3">
    <source>
        <dbReference type="Proteomes" id="UP000054683"/>
    </source>
</evidence>
<dbReference type="Proteomes" id="UP000054683">
    <property type="component" value="Unassembled WGS sequence"/>
</dbReference>
<dbReference type="AlphaFoldDB" id="A0A158JQN9"/>
<feature type="chain" id="PRO_5008502148" description="Neuromedin U" evidence="1">
    <location>
        <begin position="38"/>
        <end position="277"/>
    </location>
</feature>